<protein>
    <submittedName>
        <fullName evidence="3">Uncharacterized protein</fullName>
    </submittedName>
</protein>
<dbReference type="EMBL" id="LAZR01023765">
    <property type="protein sequence ID" value="KKL77377.1"/>
    <property type="molecule type" value="Genomic_DNA"/>
</dbReference>
<evidence type="ECO:0000256" key="2">
    <source>
        <dbReference type="SAM" id="MobiDB-lite"/>
    </source>
</evidence>
<comment type="caution">
    <text evidence="3">The sequence shown here is derived from an EMBL/GenBank/DDBJ whole genome shotgun (WGS) entry which is preliminary data.</text>
</comment>
<feature type="non-terminal residue" evidence="3">
    <location>
        <position position="337"/>
    </location>
</feature>
<sequence>MAVSGERQYQADLKAYARNYPFARGPGRRAVQAKIDREREEARQRAQKFQNRFKEVKKARRERADVARRAQQSQLPQYVDPSGWRRVTTYATATPEERVQEAQATILEVEAAKVEDQKWVVGFTPQQEQEIAGYETAVQRVKSGVISGDIGLEDGGRMVQTLNQKIGSYQEIRRPRRKDEPWYAPGPEGEPRGEGDVWTEGLTTFTREKGVPKLLVRPNQTAEFEQMKTQQALEEKQQQAEGKRALEIEKYIRTLRTEQIETTVKDAEGKESTGKRYRTPAEVYEATLRGYPKLPPSTQAPPPVFGGEPEQVTQAREALKTGWGLGLKARKAAKDTL</sequence>
<feature type="compositionally biased region" description="Pro residues" evidence="2">
    <location>
        <begin position="293"/>
        <end position="304"/>
    </location>
</feature>
<keyword evidence="1" id="KW-0175">Coiled coil</keyword>
<reference evidence="3" key="1">
    <citation type="journal article" date="2015" name="Nature">
        <title>Complex archaea that bridge the gap between prokaryotes and eukaryotes.</title>
        <authorList>
            <person name="Spang A."/>
            <person name="Saw J.H."/>
            <person name="Jorgensen S.L."/>
            <person name="Zaremba-Niedzwiedzka K."/>
            <person name="Martijn J."/>
            <person name="Lind A.E."/>
            <person name="van Eijk R."/>
            <person name="Schleper C."/>
            <person name="Guy L."/>
            <person name="Ettema T.J."/>
        </authorList>
    </citation>
    <scope>NUCLEOTIDE SEQUENCE</scope>
</reference>
<organism evidence="3">
    <name type="scientific">marine sediment metagenome</name>
    <dbReference type="NCBI Taxonomy" id="412755"/>
    <lineage>
        <taxon>unclassified sequences</taxon>
        <taxon>metagenomes</taxon>
        <taxon>ecological metagenomes</taxon>
    </lineage>
</organism>
<feature type="region of interest" description="Disordered" evidence="2">
    <location>
        <begin position="289"/>
        <end position="309"/>
    </location>
</feature>
<feature type="coiled-coil region" evidence="1">
    <location>
        <begin position="32"/>
        <end position="59"/>
    </location>
</feature>
<accession>A0A0F9HQF4</accession>
<evidence type="ECO:0000256" key="1">
    <source>
        <dbReference type="SAM" id="Coils"/>
    </source>
</evidence>
<dbReference type="AlphaFoldDB" id="A0A0F9HQF4"/>
<gene>
    <name evidence="3" type="ORF">LCGC14_2035480</name>
</gene>
<feature type="region of interest" description="Disordered" evidence="2">
    <location>
        <begin position="176"/>
        <end position="197"/>
    </location>
</feature>
<name>A0A0F9HQF4_9ZZZZ</name>
<proteinExistence type="predicted"/>
<evidence type="ECO:0000313" key="3">
    <source>
        <dbReference type="EMBL" id="KKL77377.1"/>
    </source>
</evidence>